<evidence type="ECO:0000313" key="2">
    <source>
        <dbReference type="EMBL" id="PWB05760.1"/>
    </source>
</evidence>
<comment type="caution">
    <text evidence="2">The sequence shown here is derived from an EMBL/GenBank/DDBJ whole genome shotgun (WGS) entry which is preliminary data.</text>
</comment>
<dbReference type="AlphaFoldDB" id="A0A2V1IUY0"/>
<dbReference type="GeneID" id="93425601"/>
<reference evidence="3" key="1">
    <citation type="submission" date="2018-02" db="EMBL/GenBank/DDBJ databases">
        <authorList>
            <person name="Clavel T."/>
            <person name="Strowig T."/>
        </authorList>
    </citation>
    <scope>NUCLEOTIDE SEQUENCE [LARGE SCALE GENOMIC DNA]</scope>
    <source>
        <strain evidence="3">DSM 100764</strain>
    </source>
</reference>
<dbReference type="SUPFAM" id="SSF56935">
    <property type="entry name" value="Porins"/>
    <property type="match status" value="1"/>
</dbReference>
<proteinExistence type="predicted"/>
<evidence type="ECO:0000313" key="3">
    <source>
        <dbReference type="Proteomes" id="UP000244925"/>
    </source>
</evidence>
<protein>
    <submittedName>
        <fullName evidence="2">TonB-dependent receptor</fullName>
    </submittedName>
</protein>
<feature type="chain" id="PRO_5016092619" evidence="1">
    <location>
        <begin position="21"/>
        <end position="957"/>
    </location>
</feature>
<dbReference type="RefSeq" id="WP_107037042.1">
    <property type="nucleotide sequence ID" value="NZ_CARFQN010000056.1"/>
</dbReference>
<sequence length="957" mass="108191">MKKILFAILTMLAVAFTAAADENATLKLKAHVVDGLTLEPIKRARVVLLDAASGDTISKAKPKAYYKSQGGDMVFVLDYICEVPRSHGKYTLVVEHNDYEPSSSSVEIAHVGGREVERELPEIAVYRKARQLDEVTVTASKVKFYINNDTLVYNADAFQLAKGSMLDALIKQLPGVELRDGGQIYVNGKYVESLLLNGKDFFKGDKRIMLNNLGAYTVKNVAVYDRLGERSMLAGQDLGDKEYVMDVRLKREYMSGYIFNAEAGGGTADRYLGRLFGMWYTTRSRLTLVGAINNLNDSRTPGQNDSWSITRTPGDFRTKMAGLDYYVSARDDKSWEFSGNTTAEHTRSNDITTTDITNFIPSGDTYDNRFAHAIGHNLTLTTDNELKLRPKNKYIYIGQHLDYTKRDRASSQISGTFNQELAEATALLLEQIHNGQAVSLADKTVNTSVQRSSMSGHTMNARVSASAEGKMSYSPDLIGLYVDAAYNANHYGAFDLYDIRYGNSGRPGTTDYQYAKNAPDHKWSLFASPNYTYIYNNNGSIDIQPRWSISNHTKDSYLYQLDRLTDMGVFGRLPDNYPTSLNRDQTYFSTERQNLAGVQLTFNHQVELDDDRSISVHFNPSVDYRWRTLDYEQGDVSQKVKKNGLDISVMQMYLIYKTGQQHVKLEYKRNIRQVELNRLVDVTNLRDPLNLFKGATDLKNEADNIINLEWYRYRSGRHRYSERLVLSTDIKQNAIVNGYSYDPATGVRTYQAYNTSGNWNVGLNNYYSKTFGQIDQFTLSSITQATYLRAADMVGSAGSETLRTAVKNTILGQTLGLSWQIGKHELRVNGNVNWRDTRGTRTGFNNFSATNTTATLAGKIVLPYNFELSSDFNVYTRRGYSDPSLNTTDLVWNARLAYSTNGGRWTFMLDGFDLLNQLSNVSYNVNAQGRTETYTNVLPRYALLHVQYRFMIQPKKR</sequence>
<gene>
    <name evidence="2" type="ORF">C5O25_12485</name>
</gene>
<keyword evidence="2" id="KW-0675">Receptor</keyword>
<dbReference type="EMBL" id="PUBV01000060">
    <property type="protein sequence ID" value="PWB05760.1"/>
    <property type="molecule type" value="Genomic_DNA"/>
</dbReference>
<feature type="signal peptide" evidence="1">
    <location>
        <begin position="1"/>
        <end position="20"/>
    </location>
</feature>
<evidence type="ECO:0000256" key="1">
    <source>
        <dbReference type="SAM" id="SignalP"/>
    </source>
</evidence>
<accession>A0A2V1IUY0</accession>
<name>A0A2V1IUY0_9BACT</name>
<dbReference type="Proteomes" id="UP000244925">
    <property type="component" value="Unassembled WGS sequence"/>
</dbReference>
<organism evidence="2 3">
    <name type="scientific">Paramuribaculum intestinale</name>
    <dbReference type="NCBI Taxonomy" id="2094151"/>
    <lineage>
        <taxon>Bacteria</taxon>
        <taxon>Pseudomonadati</taxon>
        <taxon>Bacteroidota</taxon>
        <taxon>Bacteroidia</taxon>
        <taxon>Bacteroidales</taxon>
        <taxon>Muribaculaceae</taxon>
        <taxon>Paramuribaculum</taxon>
    </lineage>
</organism>
<keyword evidence="1" id="KW-0732">Signal</keyword>
<keyword evidence="3" id="KW-1185">Reference proteome</keyword>